<accession>A0A2T0V3J3</accession>
<protein>
    <submittedName>
        <fullName evidence="1">Uncharacterized protein</fullName>
    </submittedName>
</protein>
<comment type="caution">
    <text evidence="1">The sequence shown here is derived from an EMBL/GenBank/DDBJ whole genome shotgun (WGS) entry which is preliminary data.</text>
</comment>
<proteinExistence type="predicted"/>
<organism evidence="1 2">
    <name type="scientific">Vreelandella songnenensis</name>
    <dbReference type="NCBI Taxonomy" id="1176243"/>
    <lineage>
        <taxon>Bacteria</taxon>
        <taxon>Pseudomonadati</taxon>
        <taxon>Pseudomonadota</taxon>
        <taxon>Gammaproteobacteria</taxon>
        <taxon>Oceanospirillales</taxon>
        <taxon>Halomonadaceae</taxon>
        <taxon>Vreelandella</taxon>
    </lineage>
</organism>
<dbReference type="Proteomes" id="UP000237647">
    <property type="component" value="Unassembled WGS sequence"/>
</dbReference>
<dbReference type="EMBL" id="PVTK01000004">
    <property type="protein sequence ID" value="PRY64731.1"/>
    <property type="molecule type" value="Genomic_DNA"/>
</dbReference>
<evidence type="ECO:0000313" key="1">
    <source>
        <dbReference type="EMBL" id="PRY64731.1"/>
    </source>
</evidence>
<dbReference type="AlphaFoldDB" id="A0A2T0V3J3"/>
<name>A0A2T0V3J3_9GAMM</name>
<gene>
    <name evidence="1" type="ORF">B0H98_10435</name>
</gene>
<evidence type="ECO:0000313" key="2">
    <source>
        <dbReference type="Proteomes" id="UP000237647"/>
    </source>
</evidence>
<keyword evidence="2" id="KW-1185">Reference proteome</keyword>
<sequence length="52" mass="6158">MAYGFRDPIAKSFLNVYFNKRNHIAFVLFHVKQGGKIIDILFKRIFSAYKSF</sequence>
<reference evidence="1 2" key="1">
    <citation type="submission" date="2018-03" db="EMBL/GenBank/DDBJ databases">
        <title>Genomic Encyclopedia of Type Strains, Phase III (KMG-III): the genomes of soil and plant-associated and newly described type strains.</title>
        <authorList>
            <person name="Whitman W."/>
        </authorList>
    </citation>
    <scope>NUCLEOTIDE SEQUENCE [LARGE SCALE GENOMIC DNA]</scope>
    <source>
        <strain evidence="1 2">CGMCC 1.12152</strain>
    </source>
</reference>